<name>A0ABN7SX66_OIKDI</name>
<sequence>MIFNGVCVKCVGTINMRTLEGQAKLEFYPEYAKYELEMTPKAAPDDQDSMAPHSSGDVNQQMEHMHTPTVKHENQLSSPASSF</sequence>
<accession>A0ABN7SX66</accession>
<dbReference type="InterPro" id="IPR036552">
    <property type="entry name" value="CBF_bsu_sf"/>
</dbReference>
<feature type="compositionally biased region" description="Basic and acidic residues" evidence="1">
    <location>
        <begin position="63"/>
        <end position="74"/>
    </location>
</feature>
<reference evidence="2 3" key="1">
    <citation type="submission" date="2021-04" db="EMBL/GenBank/DDBJ databases">
        <authorList>
            <person name="Bliznina A."/>
        </authorList>
    </citation>
    <scope>NUCLEOTIDE SEQUENCE [LARGE SCALE GENOMIC DNA]</scope>
</reference>
<feature type="region of interest" description="Disordered" evidence="1">
    <location>
        <begin position="41"/>
        <end position="83"/>
    </location>
</feature>
<dbReference type="Pfam" id="PF02312">
    <property type="entry name" value="CBF_beta"/>
    <property type="match status" value="1"/>
</dbReference>
<gene>
    <name evidence="2" type="ORF">OKIOD_LOCUS11812</name>
</gene>
<protein>
    <submittedName>
        <fullName evidence="2">Oidioi.mRNA.OKI2018_I69.chr1.g3047.t1.cds</fullName>
    </submittedName>
</protein>
<proteinExistence type="predicted"/>
<keyword evidence="3" id="KW-1185">Reference proteome</keyword>
<dbReference type="Proteomes" id="UP001158576">
    <property type="component" value="Chromosome 1"/>
</dbReference>
<dbReference type="SUPFAM" id="SSF50723">
    <property type="entry name" value="Core binding factor beta, CBF"/>
    <property type="match status" value="1"/>
</dbReference>
<dbReference type="Gene3D" id="2.40.250.10">
    <property type="entry name" value="Core binding factor, beta subunit"/>
    <property type="match status" value="1"/>
</dbReference>
<evidence type="ECO:0000256" key="1">
    <source>
        <dbReference type="SAM" id="MobiDB-lite"/>
    </source>
</evidence>
<dbReference type="EMBL" id="OU015566">
    <property type="protein sequence ID" value="CAG5106893.1"/>
    <property type="molecule type" value="Genomic_DNA"/>
</dbReference>
<organism evidence="2 3">
    <name type="scientific">Oikopleura dioica</name>
    <name type="common">Tunicate</name>
    <dbReference type="NCBI Taxonomy" id="34765"/>
    <lineage>
        <taxon>Eukaryota</taxon>
        <taxon>Metazoa</taxon>
        <taxon>Chordata</taxon>
        <taxon>Tunicata</taxon>
        <taxon>Appendicularia</taxon>
        <taxon>Copelata</taxon>
        <taxon>Oikopleuridae</taxon>
        <taxon>Oikopleura</taxon>
    </lineage>
</organism>
<evidence type="ECO:0000313" key="2">
    <source>
        <dbReference type="EMBL" id="CAG5106893.1"/>
    </source>
</evidence>
<dbReference type="InterPro" id="IPR003417">
    <property type="entry name" value="CBF_beta"/>
</dbReference>
<evidence type="ECO:0000313" key="3">
    <source>
        <dbReference type="Proteomes" id="UP001158576"/>
    </source>
</evidence>